<feature type="transmembrane region" description="Helical" evidence="13">
    <location>
        <begin position="197"/>
        <end position="224"/>
    </location>
</feature>
<keyword evidence="10 13" id="KW-1133">Transmembrane helix</keyword>
<protein>
    <submittedName>
        <fullName evidence="15">Zn-dependent protease</fullName>
    </submittedName>
</protein>
<dbReference type="InterPro" id="IPR052348">
    <property type="entry name" value="Metallopeptidase_M50B"/>
</dbReference>
<evidence type="ECO:0000256" key="7">
    <source>
        <dbReference type="ARBA" id="ARBA00022723"/>
    </source>
</evidence>
<evidence type="ECO:0000256" key="12">
    <source>
        <dbReference type="ARBA" id="ARBA00023136"/>
    </source>
</evidence>
<dbReference type="GO" id="GO:0006508">
    <property type="term" value="P:proteolysis"/>
    <property type="evidence" value="ECO:0007669"/>
    <property type="project" value="UniProtKB-KW"/>
</dbReference>
<feature type="transmembrane region" description="Helical" evidence="13">
    <location>
        <begin position="51"/>
        <end position="72"/>
    </location>
</feature>
<dbReference type="InterPro" id="IPR008915">
    <property type="entry name" value="Peptidase_M50"/>
</dbReference>
<organism evidence="15 16">
    <name type="scientific">Granulicella aggregans</name>
    <dbReference type="NCBI Taxonomy" id="474949"/>
    <lineage>
        <taxon>Bacteria</taxon>
        <taxon>Pseudomonadati</taxon>
        <taxon>Acidobacteriota</taxon>
        <taxon>Terriglobia</taxon>
        <taxon>Terriglobales</taxon>
        <taxon>Acidobacteriaceae</taxon>
        <taxon>Granulicella</taxon>
    </lineage>
</organism>
<proteinExistence type="inferred from homology"/>
<keyword evidence="6 13" id="KW-0812">Transmembrane</keyword>
<dbReference type="Pfam" id="PF02163">
    <property type="entry name" value="Peptidase_M50"/>
    <property type="match status" value="1"/>
</dbReference>
<feature type="domain" description="Peptidase M50" evidence="14">
    <location>
        <begin position="83"/>
        <end position="207"/>
    </location>
</feature>
<comment type="similarity">
    <text evidence="3">Belongs to the peptidase M50B family.</text>
</comment>
<keyword evidence="9" id="KW-0862">Zinc</keyword>
<dbReference type="Proteomes" id="UP000540989">
    <property type="component" value="Unassembled WGS sequence"/>
</dbReference>
<sequence>MSQDVALAIFEFVVLLLAISIHDAAQAWMANRLGDPTAKMLGRISLNPLKHYDVLGTIIWPALFIFRSPLVLGWGKPIPITTRNLKRYKDEMFIYLTGPLAHLAAAAVCLAILVVLKHTVAGTTESLDIASRLAFRDPMVSTLDLPPIFPILLFLYYGILVNLLLFAFNLIPLPSLDGGKVLRYFLPYNAQQTFDSWSFYLMIAFFFIGFRIIMFILVPMLTIFDSVLNAL</sequence>
<dbReference type="EMBL" id="JACHIP010000002">
    <property type="protein sequence ID" value="MBB5056563.1"/>
    <property type="molecule type" value="Genomic_DNA"/>
</dbReference>
<dbReference type="AlphaFoldDB" id="A0A7W7ZB64"/>
<accession>A0A7W7ZB64</accession>
<keyword evidence="11" id="KW-0482">Metalloprotease</keyword>
<dbReference type="GO" id="GO:0005886">
    <property type="term" value="C:plasma membrane"/>
    <property type="evidence" value="ECO:0007669"/>
    <property type="project" value="UniProtKB-SubCell"/>
</dbReference>
<name>A0A7W7ZB64_9BACT</name>
<evidence type="ECO:0000256" key="11">
    <source>
        <dbReference type="ARBA" id="ARBA00023049"/>
    </source>
</evidence>
<dbReference type="InterPro" id="IPR044537">
    <property type="entry name" value="Rip2-like"/>
</dbReference>
<keyword evidence="8" id="KW-0378">Hydrolase</keyword>
<feature type="transmembrane region" description="Helical" evidence="13">
    <location>
        <begin position="93"/>
        <end position="116"/>
    </location>
</feature>
<evidence type="ECO:0000256" key="3">
    <source>
        <dbReference type="ARBA" id="ARBA00007931"/>
    </source>
</evidence>
<evidence type="ECO:0000256" key="13">
    <source>
        <dbReference type="SAM" id="Phobius"/>
    </source>
</evidence>
<dbReference type="RefSeq" id="WP_184214579.1">
    <property type="nucleotide sequence ID" value="NZ_JACHIP010000002.1"/>
</dbReference>
<evidence type="ECO:0000256" key="10">
    <source>
        <dbReference type="ARBA" id="ARBA00022989"/>
    </source>
</evidence>
<keyword evidence="5 15" id="KW-0645">Protease</keyword>
<comment type="cofactor">
    <cofactor evidence="1">
        <name>Zn(2+)</name>
        <dbReference type="ChEBI" id="CHEBI:29105"/>
    </cofactor>
</comment>
<evidence type="ECO:0000313" key="15">
    <source>
        <dbReference type="EMBL" id="MBB5056563.1"/>
    </source>
</evidence>
<keyword evidence="7" id="KW-0479">Metal-binding</keyword>
<feature type="transmembrane region" description="Helical" evidence="13">
    <location>
        <begin position="148"/>
        <end position="176"/>
    </location>
</feature>
<dbReference type="GO" id="GO:0008237">
    <property type="term" value="F:metallopeptidase activity"/>
    <property type="evidence" value="ECO:0007669"/>
    <property type="project" value="UniProtKB-KW"/>
</dbReference>
<comment type="subcellular location">
    <subcellularLocation>
        <location evidence="2">Cell membrane</location>
        <topology evidence="2">Multi-pass membrane protein</topology>
    </subcellularLocation>
</comment>
<evidence type="ECO:0000256" key="9">
    <source>
        <dbReference type="ARBA" id="ARBA00022833"/>
    </source>
</evidence>
<evidence type="ECO:0000259" key="14">
    <source>
        <dbReference type="Pfam" id="PF02163"/>
    </source>
</evidence>
<keyword evidence="16" id="KW-1185">Reference proteome</keyword>
<keyword evidence="4" id="KW-1003">Cell membrane</keyword>
<evidence type="ECO:0000256" key="5">
    <source>
        <dbReference type="ARBA" id="ARBA00022670"/>
    </source>
</evidence>
<keyword evidence="12 13" id="KW-0472">Membrane</keyword>
<dbReference type="PANTHER" id="PTHR35864:SF1">
    <property type="entry name" value="ZINC METALLOPROTEASE YWHC-RELATED"/>
    <property type="match status" value="1"/>
</dbReference>
<evidence type="ECO:0000256" key="2">
    <source>
        <dbReference type="ARBA" id="ARBA00004651"/>
    </source>
</evidence>
<evidence type="ECO:0000256" key="4">
    <source>
        <dbReference type="ARBA" id="ARBA00022475"/>
    </source>
</evidence>
<comment type="caution">
    <text evidence="15">The sequence shown here is derived from an EMBL/GenBank/DDBJ whole genome shotgun (WGS) entry which is preliminary data.</text>
</comment>
<reference evidence="15 16" key="1">
    <citation type="submission" date="2020-08" db="EMBL/GenBank/DDBJ databases">
        <title>Genomic Encyclopedia of Type Strains, Phase IV (KMG-V): Genome sequencing to study the core and pangenomes of soil and plant-associated prokaryotes.</title>
        <authorList>
            <person name="Whitman W."/>
        </authorList>
    </citation>
    <scope>NUCLEOTIDE SEQUENCE [LARGE SCALE GENOMIC DNA]</scope>
    <source>
        <strain evidence="15 16">M8UP14</strain>
    </source>
</reference>
<evidence type="ECO:0000256" key="1">
    <source>
        <dbReference type="ARBA" id="ARBA00001947"/>
    </source>
</evidence>
<dbReference type="GO" id="GO:0046872">
    <property type="term" value="F:metal ion binding"/>
    <property type="evidence" value="ECO:0007669"/>
    <property type="project" value="UniProtKB-KW"/>
</dbReference>
<gene>
    <name evidence="15" type="ORF">HDF16_001248</name>
</gene>
<evidence type="ECO:0000256" key="8">
    <source>
        <dbReference type="ARBA" id="ARBA00022801"/>
    </source>
</evidence>
<dbReference type="CDD" id="cd06158">
    <property type="entry name" value="S2P-M50_like_1"/>
    <property type="match status" value="1"/>
</dbReference>
<evidence type="ECO:0000256" key="6">
    <source>
        <dbReference type="ARBA" id="ARBA00022692"/>
    </source>
</evidence>
<dbReference type="PANTHER" id="PTHR35864">
    <property type="entry name" value="ZINC METALLOPROTEASE MJ0611-RELATED"/>
    <property type="match status" value="1"/>
</dbReference>
<evidence type="ECO:0000313" key="16">
    <source>
        <dbReference type="Proteomes" id="UP000540989"/>
    </source>
</evidence>